<proteinExistence type="inferred from homology"/>
<dbReference type="Pfam" id="PF07662">
    <property type="entry name" value="Nucleos_tra2_C"/>
    <property type="match status" value="1"/>
</dbReference>
<feature type="region of interest" description="Disordered" evidence="7">
    <location>
        <begin position="266"/>
        <end position="286"/>
    </location>
</feature>
<feature type="domain" description="Concentrative nucleoside transporter C-terminal" evidence="10">
    <location>
        <begin position="240"/>
        <end position="466"/>
    </location>
</feature>
<gene>
    <name evidence="12" type="ORF">J0895_16720</name>
</gene>
<evidence type="ECO:0000259" key="11">
    <source>
        <dbReference type="Pfam" id="PF07670"/>
    </source>
</evidence>
<dbReference type="PANTHER" id="PTHR10590:SF4">
    <property type="entry name" value="SOLUTE CARRIER FAMILY 28 MEMBER 3"/>
    <property type="match status" value="1"/>
</dbReference>
<reference evidence="12 13" key="1">
    <citation type="submission" date="2021-03" db="EMBL/GenBank/DDBJ databases">
        <title>Metabolic Capacity of the Antarctic Cyanobacterium Phormidium pseudopriestleyi that Sustains Oxygenic Photosynthesis in the Presence of Hydrogen Sulfide.</title>
        <authorList>
            <person name="Lumian J.E."/>
            <person name="Jungblut A.D."/>
            <person name="Dillon M.L."/>
            <person name="Hawes I."/>
            <person name="Doran P.T."/>
            <person name="Mackey T.J."/>
            <person name="Dick G.J."/>
            <person name="Grettenberger C.L."/>
            <person name="Sumner D.Y."/>
        </authorList>
    </citation>
    <scope>NUCLEOTIDE SEQUENCE [LARGE SCALE GENOMIC DNA]</scope>
    <source>
        <strain evidence="12 13">FRX01</strain>
    </source>
</reference>
<dbReference type="InterPro" id="IPR011642">
    <property type="entry name" value="Gate_dom"/>
</dbReference>
<evidence type="ECO:0000256" key="1">
    <source>
        <dbReference type="ARBA" id="ARBA00004651"/>
    </source>
</evidence>
<feature type="domain" description="Nucleoside transporter/FeoB GTPase Gate" evidence="11">
    <location>
        <begin position="133"/>
        <end position="230"/>
    </location>
</feature>
<evidence type="ECO:0000256" key="5">
    <source>
        <dbReference type="ARBA" id="ARBA00022989"/>
    </source>
</evidence>
<keyword evidence="5 8" id="KW-1133">Transmembrane helix</keyword>
<evidence type="ECO:0000256" key="6">
    <source>
        <dbReference type="ARBA" id="ARBA00023136"/>
    </source>
</evidence>
<evidence type="ECO:0000259" key="10">
    <source>
        <dbReference type="Pfam" id="PF07662"/>
    </source>
</evidence>
<dbReference type="Proteomes" id="UP000664844">
    <property type="component" value="Unassembled WGS sequence"/>
</dbReference>
<dbReference type="PANTHER" id="PTHR10590">
    <property type="entry name" value="SODIUM/NUCLEOSIDE COTRANSPORTER"/>
    <property type="match status" value="1"/>
</dbReference>
<protein>
    <submittedName>
        <fullName evidence="12">Nucleoside:proton symporter</fullName>
    </submittedName>
</protein>
<feature type="transmembrane region" description="Helical" evidence="8">
    <location>
        <begin position="450"/>
        <end position="476"/>
    </location>
</feature>
<feature type="transmembrane region" description="Helical" evidence="8">
    <location>
        <begin position="300"/>
        <end position="325"/>
    </location>
</feature>
<comment type="subcellular location">
    <subcellularLocation>
        <location evidence="1">Cell membrane</location>
        <topology evidence="1">Multi-pass membrane protein</topology>
    </subcellularLocation>
</comment>
<dbReference type="Pfam" id="PF07670">
    <property type="entry name" value="Gate"/>
    <property type="match status" value="1"/>
</dbReference>
<evidence type="ECO:0000313" key="13">
    <source>
        <dbReference type="Proteomes" id="UP000664844"/>
    </source>
</evidence>
<feature type="transmembrane region" description="Helical" evidence="8">
    <location>
        <begin position="241"/>
        <end position="260"/>
    </location>
</feature>
<accession>A0ABS3FU96</accession>
<dbReference type="InterPro" id="IPR002668">
    <property type="entry name" value="CNT_N_dom"/>
</dbReference>
<evidence type="ECO:0000313" key="12">
    <source>
        <dbReference type="EMBL" id="MBO0350704.1"/>
    </source>
</evidence>
<feature type="transmembrane region" description="Helical" evidence="8">
    <location>
        <begin position="408"/>
        <end position="430"/>
    </location>
</feature>
<sequence>MNPILNLLSLLGIVGLCFIAWLGSEDRRIIPWKVIFWGIGLQMVVGLIVFLLGSNLVEGLSSFLNVVLDASEAGAKFLFGGPASMLVAEPNFAAGPGPAGRWIARTVGNPFVAVAGDRLSTDNLNPGFAYVLAFRALPQVIFFSGLVSLLYRLNIIQPVVKWFAVIFQKTMRISGAEAMAGAANIFVGIESAIAIKPFLLDMTRSELCAILTSCFGSIASSVLALYAGLLRPTFPSIAGHLVSASIMTIPACFVISKLLIPETGEPKTLGHIPEDKESDSSKRPNPMDSLIGGALDGVKMVVGIAAAIIAILGMVALINAVFNGISTLVLGASPTDDSSLVTQFFANPLANLLGMLFLPLTFLTGVSLDWQELWTCSLLIGRRLFETNIPPYQALGVFAQSGELSTRALLVVSYVLCGFTHFASYGIFVGGLSGLIPERRNEVASLGFKALWAGTLATLMTGCIAGLFDIGNAAVLGR</sequence>
<feature type="transmembrane region" description="Helical" evidence="8">
    <location>
        <begin position="207"/>
        <end position="229"/>
    </location>
</feature>
<evidence type="ECO:0000256" key="3">
    <source>
        <dbReference type="ARBA" id="ARBA00022475"/>
    </source>
</evidence>
<feature type="domain" description="Concentrative nucleoside transporter N-terminal" evidence="9">
    <location>
        <begin position="11"/>
        <end position="81"/>
    </location>
</feature>
<feature type="transmembrane region" description="Helical" evidence="8">
    <location>
        <begin position="345"/>
        <end position="368"/>
    </location>
</feature>
<dbReference type="InterPro" id="IPR011657">
    <property type="entry name" value="CNT_C_dom"/>
</dbReference>
<dbReference type="EMBL" id="JAFLQW010000446">
    <property type="protein sequence ID" value="MBO0350704.1"/>
    <property type="molecule type" value="Genomic_DNA"/>
</dbReference>
<keyword evidence="4 8" id="KW-0812">Transmembrane</keyword>
<evidence type="ECO:0000256" key="7">
    <source>
        <dbReference type="SAM" id="MobiDB-lite"/>
    </source>
</evidence>
<feature type="transmembrane region" description="Helical" evidence="8">
    <location>
        <begin position="34"/>
        <end position="53"/>
    </location>
</feature>
<feature type="transmembrane region" description="Helical" evidence="8">
    <location>
        <begin position="6"/>
        <end position="22"/>
    </location>
</feature>
<name>A0ABS3FU96_9CYAN</name>
<feature type="transmembrane region" description="Helical" evidence="8">
    <location>
        <begin position="128"/>
        <end position="151"/>
    </location>
</feature>
<feature type="compositionally biased region" description="Basic and acidic residues" evidence="7">
    <location>
        <begin position="272"/>
        <end position="282"/>
    </location>
</feature>
<evidence type="ECO:0000259" key="9">
    <source>
        <dbReference type="Pfam" id="PF01773"/>
    </source>
</evidence>
<comment type="caution">
    <text evidence="12">The sequence shown here is derived from an EMBL/GenBank/DDBJ whole genome shotgun (WGS) entry which is preliminary data.</text>
</comment>
<evidence type="ECO:0000256" key="2">
    <source>
        <dbReference type="ARBA" id="ARBA00009033"/>
    </source>
</evidence>
<keyword evidence="3" id="KW-1003">Cell membrane</keyword>
<dbReference type="InterPro" id="IPR008276">
    <property type="entry name" value="C_nuclsd_transpt"/>
</dbReference>
<dbReference type="Pfam" id="PF01773">
    <property type="entry name" value="Nucleos_tra2_N"/>
    <property type="match status" value="1"/>
</dbReference>
<keyword evidence="13" id="KW-1185">Reference proteome</keyword>
<comment type="similarity">
    <text evidence="2">Belongs to the concentrative nucleoside transporter (CNT) (TC 2.A.41) family.</text>
</comment>
<evidence type="ECO:0000256" key="4">
    <source>
        <dbReference type="ARBA" id="ARBA00022692"/>
    </source>
</evidence>
<dbReference type="RefSeq" id="WP_207089179.1">
    <property type="nucleotide sequence ID" value="NZ_JAFLQW010000446.1"/>
</dbReference>
<keyword evidence="6 8" id="KW-0472">Membrane</keyword>
<evidence type="ECO:0000256" key="8">
    <source>
        <dbReference type="SAM" id="Phobius"/>
    </source>
</evidence>
<organism evidence="12 13">
    <name type="scientific">Phormidium pseudopriestleyi FRX01</name>
    <dbReference type="NCBI Taxonomy" id="1759528"/>
    <lineage>
        <taxon>Bacteria</taxon>
        <taxon>Bacillati</taxon>
        <taxon>Cyanobacteriota</taxon>
        <taxon>Cyanophyceae</taxon>
        <taxon>Oscillatoriophycideae</taxon>
        <taxon>Oscillatoriales</taxon>
        <taxon>Oscillatoriaceae</taxon>
        <taxon>Phormidium</taxon>
    </lineage>
</organism>